<keyword evidence="3" id="KW-1185">Reference proteome</keyword>
<comment type="caution">
    <text evidence="2">The sequence shown here is derived from an EMBL/GenBank/DDBJ whole genome shotgun (WGS) entry which is preliminary data.</text>
</comment>
<reference evidence="2 3" key="1">
    <citation type="submission" date="2024-09" db="EMBL/GenBank/DDBJ databases">
        <title>Rethinking Asexuality: The Enigmatic Case of Functional Sexual Genes in Lepraria (Stereocaulaceae).</title>
        <authorList>
            <person name="Doellman M."/>
            <person name="Sun Y."/>
            <person name="Barcenas-Pena A."/>
            <person name="Lumbsch H.T."/>
            <person name="Grewe F."/>
        </authorList>
    </citation>
    <scope>NUCLEOTIDE SEQUENCE [LARGE SCALE GENOMIC DNA]</scope>
    <source>
        <strain evidence="2 3">Grewe 0041</strain>
    </source>
</reference>
<sequence>MPGWRLEWYKNSDLLAFNNMVEEAGVVIWQRTLRNIDRCARFRFESDKEIRSSDPEIESSGSTADATPSPAPKPDPAKDLQPVGADRNPVSAGVSELQRQPRPE</sequence>
<accession>A0ABR4BN78</accession>
<organism evidence="2 3">
    <name type="scientific">Lepraria finkii</name>
    <dbReference type="NCBI Taxonomy" id="1340010"/>
    <lineage>
        <taxon>Eukaryota</taxon>
        <taxon>Fungi</taxon>
        <taxon>Dikarya</taxon>
        <taxon>Ascomycota</taxon>
        <taxon>Pezizomycotina</taxon>
        <taxon>Lecanoromycetes</taxon>
        <taxon>OSLEUM clade</taxon>
        <taxon>Lecanoromycetidae</taxon>
        <taxon>Lecanorales</taxon>
        <taxon>Lecanorineae</taxon>
        <taxon>Stereocaulaceae</taxon>
        <taxon>Lepraria</taxon>
    </lineage>
</organism>
<dbReference type="EMBL" id="JBHFEH010000001">
    <property type="protein sequence ID" value="KAL2059259.1"/>
    <property type="molecule type" value="Genomic_DNA"/>
</dbReference>
<proteinExistence type="predicted"/>
<gene>
    <name evidence="2" type="ORF">ABVK25_000551</name>
</gene>
<evidence type="ECO:0000256" key="1">
    <source>
        <dbReference type="SAM" id="MobiDB-lite"/>
    </source>
</evidence>
<protein>
    <submittedName>
        <fullName evidence="2">Uncharacterized protein</fullName>
    </submittedName>
</protein>
<name>A0ABR4BN78_9LECA</name>
<feature type="compositionally biased region" description="Basic and acidic residues" evidence="1">
    <location>
        <begin position="44"/>
        <end position="54"/>
    </location>
</feature>
<evidence type="ECO:0000313" key="2">
    <source>
        <dbReference type="EMBL" id="KAL2059259.1"/>
    </source>
</evidence>
<feature type="region of interest" description="Disordered" evidence="1">
    <location>
        <begin position="44"/>
        <end position="104"/>
    </location>
</feature>
<dbReference type="Proteomes" id="UP001590951">
    <property type="component" value="Unassembled WGS sequence"/>
</dbReference>
<evidence type="ECO:0000313" key="3">
    <source>
        <dbReference type="Proteomes" id="UP001590951"/>
    </source>
</evidence>